<evidence type="ECO:0000256" key="4">
    <source>
        <dbReference type="ARBA" id="ARBA00022679"/>
    </source>
</evidence>
<keyword evidence="6" id="KW-0902">Two-component regulatory system</keyword>
<proteinExistence type="predicted"/>
<evidence type="ECO:0000256" key="2">
    <source>
        <dbReference type="ARBA" id="ARBA00012438"/>
    </source>
</evidence>
<dbReference type="RefSeq" id="WP_106258047.1">
    <property type="nucleotide sequence ID" value="NZ_PVWK01000108.1"/>
</dbReference>
<dbReference type="GO" id="GO:0000155">
    <property type="term" value="F:phosphorelay sensor kinase activity"/>
    <property type="evidence" value="ECO:0007669"/>
    <property type="project" value="InterPro"/>
</dbReference>
<dbReference type="PANTHER" id="PTHR43711:SF1">
    <property type="entry name" value="HISTIDINE KINASE 1"/>
    <property type="match status" value="1"/>
</dbReference>
<evidence type="ECO:0000313" key="9">
    <source>
        <dbReference type="EMBL" id="PSB26399.1"/>
    </source>
</evidence>
<dbReference type="InterPro" id="IPR050736">
    <property type="entry name" value="Sensor_HK_Regulatory"/>
</dbReference>
<gene>
    <name evidence="9" type="ORF">C7B82_20000</name>
</gene>
<dbReference type="InterPro" id="IPR004358">
    <property type="entry name" value="Sig_transdc_His_kin-like_C"/>
</dbReference>
<dbReference type="InterPro" id="IPR005467">
    <property type="entry name" value="His_kinase_dom"/>
</dbReference>
<keyword evidence="3" id="KW-0597">Phosphoprotein</keyword>
<dbReference type="PANTHER" id="PTHR43711">
    <property type="entry name" value="TWO-COMPONENT HISTIDINE KINASE"/>
    <property type="match status" value="1"/>
</dbReference>
<dbReference type="Gene3D" id="1.10.287.130">
    <property type="match status" value="1"/>
</dbReference>
<dbReference type="SMART" id="SM00387">
    <property type="entry name" value="HATPase_c"/>
    <property type="match status" value="1"/>
</dbReference>
<reference evidence="9 10" key="2">
    <citation type="submission" date="2018-03" db="EMBL/GenBank/DDBJ databases">
        <title>The ancient ancestry and fast evolution of plastids.</title>
        <authorList>
            <person name="Moore K.R."/>
            <person name="Magnabosco C."/>
            <person name="Momper L."/>
            <person name="Gold D.A."/>
            <person name="Bosak T."/>
            <person name="Fournier G.P."/>
        </authorList>
    </citation>
    <scope>NUCLEOTIDE SEQUENCE [LARGE SCALE GENOMIC DNA]</scope>
    <source>
        <strain evidence="9 10">ULC18</strain>
    </source>
</reference>
<dbReference type="EC" id="2.7.13.3" evidence="2"/>
<dbReference type="InterPro" id="IPR003594">
    <property type="entry name" value="HATPase_dom"/>
</dbReference>
<evidence type="ECO:0000256" key="1">
    <source>
        <dbReference type="ARBA" id="ARBA00000085"/>
    </source>
</evidence>
<keyword evidence="7" id="KW-0472">Membrane</keyword>
<dbReference type="Pfam" id="PF18719">
    <property type="entry name" value="ArlS_N"/>
    <property type="match status" value="1"/>
</dbReference>
<name>A0A2T1E0Z5_9CYAN</name>
<dbReference type="SMART" id="SM00388">
    <property type="entry name" value="HisKA"/>
    <property type="match status" value="1"/>
</dbReference>
<feature type="transmembrane region" description="Helical" evidence="7">
    <location>
        <begin position="154"/>
        <end position="174"/>
    </location>
</feature>
<dbReference type="CDD" id="cd00082">
    <property type="entry name" value="HisKA"/>
    <property type="match status" value="1"/>
</dbReference>
<dbReference type="InterPro" id="IPR036890">
    <property type="entry name" value="HATPase_C_sf"/>
</dbReference>
<dbReference type="AlphaFoldDB" id="A0A2T1E0Z5"/>
<dbReference type="InterPro" id="IPR036097">
    <property type="entry name" value="HisK_dim/P_sf"/>
</dbReference>
<keyword evidence="7" id="KW-1133">Transmembrane helix</keyword>
<feature type="transmembrane region" description="Helical" evidence="7">
    <location>
        <begin position="12"/>
        <end position="32"/>
    </location>
</feature>
<organism evidence="9 10">
    <name type="scientific">Stenomitos frigidus ULC18</name>
    <dbReference type="NCBI Taxonomy" id="2107698"/>
    <lineage>
        <taxon>Bacteria</taxon>
        <taxon>Bacillati</taxon>
        <taxon>Cyanobacteriota</taxon>
        <taxon>Cyanophyceae</taxon>
        <taxon>Leptolyngbyales</taxon>
        <taxon>Leptolyngbyaceae</taxon>
        <taxon>Stenomitos</taxon>
    </lineage>
</organism>
<dbReference type="PROSITE" id="PS50109">
    <property type="entry name" value="HIS_KIN"/>
    <property type="match status" value="1"/>
</dbReference>
<dbReference type="CDD" id="cd00075">
    <property type="entry name" value="HATPase"/>
    <property type="match status" value="1"/>
</dbReference>
<keyword evidence="10" id="KW-1185">Reference proteome</keyword>
<dbReference type="OrthoDB" id="417111at2"/>
<evidence type="ECO:0000256" key="3">
    <source>
        <dbReference type="ARBA" id="ARBA00022553"/>
    </source>
</evidence>
<dbReference type="PRINTS" id="PR00344">
    <property type="entry name" value="BCTRLSENSOR"/>
</dbReference>
<evidence type="ECO:0000256" key="6">
    <source>
        <dbReference type="ARBA" id="ARBA00023012"/>
    </source>
</evidence>
<keyword evidence="7" id="KW-0812">Transmembrane</keyword>
<dbReference type="SUPFAM" id="SSF55874">
    <property type="entry name" value="ATPase domain of HSP90 chaperone/DNA topoisomerase II/histidine kinase"/>
    <property type="match status" value="1"/>
</dbReference>
<dbReference type="SUPFAM" id="SSF47384">
    <property type="entry name" value="Homodimeric domain of signal transducing histidine kinase"/>
    <property type="match status" value="1"/>
</dbReference>
<evidence type="ECO:0000259" key="8">
    <source>
        <dbReference type="PROSITE" id="PS50109"/>
    </source>
</evidence>
<dbReference type="Gene3D" id="3.30.565.10">
    <property type="entry name" value="Histidine kinase-like ATPase, C-terminal domain"/>
    <property type="match status" value="1"/>
</dbReference>
<feature type="domain" description="Histidine kinase" evidence="8">
    <location>
        <begin position="195"/>
        <end position="410"/>
    </location>
</feature>
<dbReference type="Pfam" id="PF02518">
    <property type="entry name" value="HATPase_c"/>
    <property type="match status" value="1"/>
</dbReference>
<dbReference type="FunFam" id="3.30.565.10:FF:000006">
    <property type="entry name" value="Sensor histidine kinase WalK"/>
    <property type="match status" value="1"/>
</dbReference>
<keyword evidence="4" id="KW-0808">Transferase</keyword>
<evidence type="ECO:0000256" key="7">
    <source>
        <dbReference type="SAM" id="Phobius"/>
    </source>
</evidence>
<dbReference type="Pfam" id="PF00512">
    <property type="entry name" value="HisKA"/>
    <property type="match status" value="1"/>
</dbReference>
<dbReference type="InterPro" id="IPR041610">
    <property type="entry name" value="ArlS_N"/>
</dbReference>
<dbReference type="Proteomes" id="UP000239576">
    <property type="component" value="Unassembled WGS sequence"/>
</dbReference>
<dbReference type="InterPro" id="IPR003661">
    <property type="entry name" value="HisK_dim/P_dom"/>
</dbReference>
<sequence length="410" mass="44156">MFQNLRHRLLVSYLVVLASILSTFAIGVRVVFTRSLTHQLTERLSALGQGAAANAEFDHGRFRVGEDFSTQDLTARGQAIQWFDSQGKLLNQEGKAVVSLPLATADAVQIQTGQPRLQAVTLPILGSDDQQLLGYVRVSQSLAEVDENLQKLDLGLGGGILLALLLSGLGGLWLTRQAMQPIEASFQRLQQFTADAAHELRSPLMVIKSNAAVALKYPEAMRPTDREKFAAIASATSQMTKLTEDLLLLARTEKDTQTDGQTFNLTPLLTGLLQQYVPQAAAKQLHFKSHVAESLAIKGDAAQLTCLVDNLIANALHYTAAGGTIAVQASQLEHTLVITVQDTGMGIAPEHLERVFDRFWRADASRSYWDGGSGLGLAIAQAIAHAHDGSITVSSQLGVGSCFTVRLPAV</sequence>
<comment type="caution">
    <text evidence="9">The sequence shown here is derived from an EMBL/GenBank/DDBJ whole genome shotgun (WGS) entry which is preliminary data.</text>
</comment>
<protein>
    <recommendedName>
        <fullName evidence="2">histidine kinase</fullName>
        <ecNumber evidence="2">2.7.13.3</ecNumber>
    </recommendedName>
</protein>
<reference evidence="10" key="1">
    <citation type="submission" date="2018-02" db="EMBL/GenBank/DDBJ databases">
        <authorList>
            <person name="Moore K."/>
            <person name="Momper L."/>
        </authorList>
    </citation>
    <scope>NUCLEOTIDE SEQUENCE [LARGE SCALE GENOMIC DNA]</scope>
    <source>
        <strain evidence="10">ULC18</strain>
    </source>
</reference>
<evidence type="ECO:0000256" key="5">
    <source>
        <dbReference type="ARBA" id="ARBA00022777"/>
    </source>
</evidence>
<dbReference type="EMBL" id="PVWK01000108">
    <property type="protein sequence ID" value="PSB26399.1"/>
    <property type="molecule type" value="Genomic_DNA"/>
</dbReference>
<evidence type="ECO:0000313" key="10">
    <source>
        <dbReference type="Proteomes" id="UP000239576"/>
    </source>
</evidence>
<accession>A0A2T1E0Z5</accession>
<keyword evidence="5 9" id="KW-0418">Kinase</keyword>
<comment type="catalytic activity">
    <reaction evidence="1">
        <text>ATP + protein L-histidine = ADP + protein N-phospho-L-histidine.</text>
        <dbReference type="EC" id="2.7.13.3"/>
    </reaction>
</comment>